<dbReference type="GO" id="GO:0046685">
    <property type="term" value="P:response to arsenic-containing substance"/>
    <property type="evidence" value="ECO:0007669"/>
    <property type="project" value="UniProtKB-KW"/>
</dbReference>
<dbReference type="SUPFAM" id="SSF52788">
    <property type="entry name" value="Phosphotyrosine protein phosphatases I"/>
    <property type="match status" value="1"/>
</dbReference>
<dbReference type="EMBL" id="FZQA01000001">
    <property type="protein sequence ID" value="SNT67701.1"/>
    <property type="molecule type" value="Genomic_DNA"/>
</dbReference>
<accession>A0A239PIR8</accession>
<dbReference type="Pfam" id="PF01451">
    <property type="entry name" value="LMWPc"/>
    <property type="match status" value="1"/>
</dbReference>
<evidence type="ECO:0000256" key="1">
    <source>
        <dbReference type="ARBA" id="ARBA00022849"/>
    </source>
</evidence>
<dbReference type="AlphaFoldDB" id="A0A239PIR8"/>
<evidence type="ECO:0000313" key="4">
    <source>
        <dbReference type="Proteomes" id="UP000198346"/>
    </source>
</evidence>
<proteinExistence type="predicted"/>
<dbReference type="CDD" id="cd16345">
    <property type="entry name" value="LMWP_ArsC"/>
    <property type="match status" value="1"/>
</dbReference>
<reference evidence="3 4" key="1">
    <citation type="submission" date="2017-07" db="EMBL/GenBank/DDBJ databases">
        <authorList>
            <person name="Sun Z.S."/>
            <person name="Albrecht U."/>
            <person name="Echele G."/>
            <person name="Lee C.C."/>
        </authorList>
    </citation>
    <scope>NUCLEOTIDE SEQUENCE [LARGE SCALE GENOMIC DNA]</scope>
    <source>
        <strain evidence="3 4">CGMCC 1.12710</strain>
    </source>
</reference>
<dbReference type="OrthoDB" id="9793058at2"/>
<protein>
    <submittedName>
        <fullName evidence="3">Arsenate reductase</fullName>
    </submittedName>
</protein>
<evidence type="ECO:0000259" key="2">
    <source>
        <dbReference type="SMART" id="SM00226"/>
    </source>
</evidence>
<dbReference type="RefSeq" id="WP_089410722.1">
    <property type="nucleotide sequence ID" value="NZ_FZQA01000001.1"/>
</dbReference>
<dbReference type="PANTHER" id="PTHR43428">
    <property type="entry name" value="ARSENATE REDUCTASE"/>
    <property type="match status" value="1"/>
</dbReference>
<feature type="domain" description="Phosphotyrosine protein phosphatase I" evidence="2">
    <location>
        <begin position="2"/>
        <end position="144"/>
    </location>
</feature>
<evidence type="ECO:0000313" key="3">
    <source>
        <dbReference type="EMBL" id="SNT67701.1"/>
    </source>
</evidence>
<name>A0A239PIR8_9PROT</name>
<dbReference type="PANTHER" id="PTHR43428:SF1">
    <property type="entry name" value="ARSENATE REDUCTASE"/>
    <property type="match status" value="1"/>
</dbReference>
<gene>
    <name evidence="3" type="ORF">SAMN06297382_0194</name>
</gene>
<dbReference type="InterPro" id="IPR036196">
    <property type="entry name" value="Ptyr_pPase_sf"/>
</dbReference>
<keyword evidence="4" id="KW-1185">Reference proteome</keyword>
<organism evidence="3 4">
    <name type="scientific">Amphiplicatus metriothermophilus</name>
    <dbReference type="NCBI Taxonomy" id="1519374"/>
    <lineage>
        <taxon>Bacteria</taxon>
        <taxon>Pseudomonadati</taxon>
        <taxon>Pseudomonadota</taxon>
        <taxon>Alphaproteobacteria</taxon>
        <taxon>Parvularculales</taxon>
        <taxon>Parvularculaceae</taxon>
        <taxon>Amphiplicatus</taxon>
    </lineage>
</organism>
<sequence>MKNILFLCTGNSARSIMAEAYMNHAGAGRWRAYSAGSQPTGRPNPLALETLRAHGVPAGAPRSKSWDAFARAGAPIMDVVVTVCDNAAGEICPVWPAAEGKRPERLHWSFPDPAAATGDDDARRAAFEDVFQAIRKQIDKFIAERLD</sequence>
<dbReference type="Proteomes" id="UP000198346">
    <property type="component" value="Unassembled WGS sequence"/>
</dbReference>
<dbReference type="SMART" id="SM00226">
    <property type="entry name" value="LMWPc"/>
    <property type="match status" value="1"/>
</dbReference>
<keyword evidence="1" id="KW-0059">Arsenical resistance</keyword>
<dbReference type="Gene3D" id="3.40.50.2300">
    <property type="match status" value="1"/>
</dbReference>
<dbReference type="InterPro" id="IPR023485">
    <property type="entry name" value="Ptyr_pPase"/>
</dbReference>